<dbReference type="OrthoDB" id="5737721at2"/>
<evidence type="ECO:0000256" key="1">
    <source>
        <dbReference type="SAM" id="Phobius"/>
    </source>
</evidence>
<keyword evidence="3" id="KW-1185">Reference proteome</keyword>
<dbReference type="RefSeq" id="WP_009489481.1">
    <property type="nucleotide sequence ID" value="NZ_CP141048.1"/>
</dbReference>
<protein>
    <submittedName>
        <fullName evidence="2">Uncharacterized protein</fullName>
    </submittedName>
</protein>
<dbReference type="AlphaFoldDB" id="I4Z300"/>
<keyword evidence="1" id="KW-1133">Transmembrane helix</keyword>
<dbReference type="Proteomes" id="UP000003947">
    <property type="component" value="Unassembled WGS sequence"/>
</dbReference>
<accession>I4Z300</accession>
<keyword evidence="1" id="KW-0812">Transmembrane</keyword>
<dbReference type="EMBL" id="JH660637">
    <property type="protein sequence ID" value="EIM30592.1"/>
    <property type="molecule type" value="Genomic_DNA"/>
</dbReference>
<gene>
    <name evidence="2" type="ORF">MicloDRAFT_00008420</name>
</gene>
<dbReference type="HOGENOM" id="CLU_2382908_0_0_5"/>
<name>I4Z300_9HYPH</name>
<evidence type="ECO:0000313" key="2">
    <source>
        <dbReference type="EMBL" id="EIM30592.1"/>
    </source>
</evidence>
<sequence>MNGKRSLVFFEMAAGLLGWVWIGMTIWFLWAIIAVFAFNGTWSHVLYALFGGMVAKWLARGFGDNAKRVRFEQQMILNGATPQEAAQAWIKAYQ</sequence>
<keyword evidence="1" id="KW-0472">Membrane</keyword>
<feature type="transmembrane region" description="Helical" evidence="1">
    <location>
        <begin position="12"/>
        <end position="38"/>
    </location>
</feature>
<feature type="transmembrane region" description="Helical" evidence="1">
    <location>
        <begin position="44"/>
        <end position="63"/>
    </location>
</feature>
<evidence type="ECO:0000313" key="3">
    <source>
        <dbReference type="Proteomes" id="UP000003947"/>
    </source>
</evidence>
<proteinExistence type="predicted"/>
<reference evidence="2 3" key="1">
    <citation type="submission" date="2012-02" db="EMBL/GenBank/DDBJ databases">
        <title>Improved High-Quality Draft sequence of Microvirga sp. WSM3557.</title>
        <authorList>
            <consortium name="US DOE Joint Genome Institute"/>
            <person name="Lucas S."/>
            <person name="Han J."/>
            <person name="Lapidus A."/>
            <person name="Cheng J.-F."/>
            <person name="Goodwin L."/>
            <person name="Pitluck S."/>
            <person name="Peters L."/>
            <person name="Zhang X."/>
            <person name="Detter J.C."/>
            <person name="Han C."/>
            <person name="Tapia R."/>
            <person name="Land M."/>
            <person name="Hauser L."/>
            <person name="Kyrpides N."/>
            <person name="Ivanova N."/>
            <person name="Pagani I."/>
            <person name="Brau L."/>
            <person name="Yates R."/>
            <person name="O'Hara G."/>
            <person name="Rui T."/>
            <person name="Howieson J."/>
            <person name="Reeve W."/>
            <person name="Woyke T."/>
        </authorList>
    </citation>
    <scope>NUCLEOTIDE SEQUENCE [LARGE SCALE GENOMIC DNA]</scope>
    <source>
        <strain evidence="2 3">WSM3557</strain>
    </source>
</reference>
<organism evidence="2 3">
    <name type="scientific">Microvirga lotononidis</name>
    <dbReference type="NCBI Taxonomy" id="864069"/>
    <lineage>
        <taxon>Bacteria</taxon>
        <taxon>Pseudomonadati</taxon>
        <taxon>Pseudomonadota</taxon>
        <taxon>Alphaproteobacteria</taxon>
        <taxon>Hyphomicrobiales</taxon>
        <taxon>Methylobacteriaceae</taxon>
        <taxon>Microvirga</taxon>
    </lineage>
</organism>
<dbReference type="PATRIC" id="fig|864069.3.peg.935"/>
<dbReference type="STRING" id="864069.MicloDRAFT_00008420"/>